<comment type="pathway">
    <text evidence="3 15">Purine metabolism; IMP biosynthesis via salvage pathway; IMP from hypoxanthine: step 1/1.</text>
</comment>
<keyword evidence="7 15" id="KW-0328">Glycosyltransferase</keyword>
<evidence type="ECO:0000259" key="16">
    <source>
        <dbReference type="Pfam" id="PF00156"/>
    </source>
</evidence>
<dbReference type="Gene3D" id="3.40.50.2020">
    <property type="match status" value="1"/>
</dbReference>
<keyword evidence="8 15" id="KW-0808">Transferase</keyword>
<evidence type="ECO:0000256" key="8">
    <source>
        <dbReference type="ARBA" id="ARBA00022679"/>
    </source>
</evidence>
<comment type="cofactor">
    <cofactor evidence="1 15">
        <name>Mg(2+)</name>
        <dbReference type="ChEBI" id="CHEBI:18420"/>
    </cofactor>
</comment>
<name>Q3Z8G6_DEHM1</name>
<dbReference type="FunCoup" id="Q3Z8G6">
    <property type="interactions" value="235"/>
</dbReference>
<gene>
    <name evidence="17" type="primary">hpt-1</name>
    <name evidence="17" type="ordered locus">DET0749</name>
</gene>
<sequence>MLYTAQDISERVSSLARQISDDYRDSRPILIGVQRGFICFMADLIRQIAVPLDIDFMTISYYSGSNASMVRITKDMDLEVAGRDVLLVEDIVDTGITLNYLLNHLRSKNPASLKVCTLLDRKVRRLIDIKIDYVGFELPDEFVVGYGLDYHEEYRNLPFIGIPGIKETPDNKPC</sequence>
<dbReference type="GO" id="GO:0046100">
    <property type="term" value="P:hypoxanthine metabolic process"/>
    <property type="evidence" value="ECO:0007669"/>
    <property type="project" value="TreeGrafter"/>
</dbReference>
<comment type="similarity">
    <text evidence="5 15">Belongs to the purine/pyrimidine phosphoribosyltransferase family.</text>
</comment>
<accession>Q3Z8G6</accession>
<proteinExistence type="inferred from homology"/>
<feature type="domain" description="Phosphoribosyltransferase" evidence="16">
    <location>
        <begin position="2"/>
        <end position="150"/>
    </location>
</feature>
<comment type="catalytic activity">
    <reaction evidence="13">
        <text>GMP + diphosphate = guanine + 5-phospho-alpha-D-ribose 1-diphosphate</text>
        <dbReference type="Rhea" id="RHEA:25424"/>
        <dbReference type="ChEBI" id="CHEBI:16235"/>
        <dbReference type="ChEBI" id="CHEBI:33019"/>
        <dbReference type="ChEBI" id="CHEBI:58017"/>
        <dbReference type="ChEBI" id="CHEBI:58115"/>
        <dbReference type="EC" id="2.4.2.8"/>
    </reaction>
    <physiologicalReaction direction="right-to-left" evidence="13">
        <dbReference type="Rhea" id="RHEA:25426"/>
    </physiologicalReaction>
</comment>
<evidence type="ECO:0000256" key="9">
    <source>
        <dbReference type="ARBA" id="ARBA00022723"/>
    </source>
</evidence>
<evidence type="ECO:0000256" key="14">
    <source>
        <dbReference type="ARBA" id="ARBA00049402"/>
    </source>
</evidence>
<keyword evidence="10 15" id="KW-0660">Purine salvage</keyword>
<dbReference type="GO" id="GO:0032263">
    <property type="term" value="P:GMP salvage"/>
    <property type="evidence" value="ECO:0007669"/>
    <property type="project" value="TreeGrafter"/>
</dbReference>
<dbReference type="KEGG" id="det:DET0749"/>
<organism evidence="17 18">
    <name type="scientific">Dehalococcoides mccartyi (strain ATCC BAA-2266 / KCTC 15142 / 195)</name>
    <name type="common">Dehalococcoides ethenogenes (strain 195)</name>
    <dbReference type="NCBI Taxonomy" id="243164"/>
    <lineage>
        <taxon>Bacteria</taxon>
        <taxon>Bacillati</taxon>
        <taxon>Chloroflexota</taxon>
        <taxon>Dehalococcoidia</taxon>
        <taxon>Dehalococcoidales</taxon>
        <taxon>Dehalococcoidaceae</taxon>
        <taxon>Dehalococcoides</taxon>
    </lineage>
</organism>
<evidence type="ECO:0000256" key="7">
    <source>
        <dbReference type="ARBA" id="ARBA00022676"/>
    </source>
</evidence>
<evidence type="ECO:0000313" key="18">
    <source>
        <dbReference type="Proteomes" id="UP000008289"/>
    </source>
</evidence>
<evidence type="ECO:0000256" key="5">
    <source>
        <dbReference type="ARBA" id="ARBA00008391"/>
    </source>
</evidence>
<dbReference type="GO" id="GO:0006166">
    <property type="term" value="P:purine ribonucleoside salvage"/>
    <property type="evidence" value="ECO:0007669"/>
    <property type="project" value="UniProtKB-KW"/>
</dbReference>
<evidence type="ECO:0000256" key="15">
    <source>
        <dbReference type="RuleBase" id="RU364099"/>
    </source>
</evidence>
<dbReference type="NCBIfam" id="TIGR01203">
    <property type="entry name" value="HGPRTase"/>
    <property type="match status" value="1"/>
</dbReference>
<dbReference type="InterPro" id="IPR029057">
    <property type="entry name" value="PRTase-like"/>
</dbReference>
<dbReference type="FunFam" id="3.40.50.2020:FF:000006">
    <property type="entry name" value="Hypoxanthine phosphoribosyltransferase"/>
    <property type="match status" value="1"/>
</dbReference>
<keyword evidence="9 15" id="KW-0479">Metal-binding</keyword>
<evidence type="ECO:0000256" key="2">
    <source>
        <dbReference type="ARBA" id="ARBA00004496"/>
    </source>
</evidence>
<dbReference type="EMBL" id="CP000027">
    <property type="protein sequence ID" value="AAW39981.1"/>
    <property type="molecule type" value="Genomic_DNA"/>
</dbReference>
<keyword evidence="11 15" id="KW-0547">Nucleotide-binding</keyword>
<dbReference type="GO" id="GO:0005829">
    <property type="term" value="C:cytosol"/>
    <property type="evidence" value="ECO:0007669"/>
    <property type="project" value="TreeGrafter"/>
</dbReference>
<keyword evidence="12 15" id="KW-0460">Magnesium</keyword>
<evidence type="ECO:0000256" key="12">
    <source>
        <dbReference type="ARBA" id="ARBA00022842"/>
    </source>
</evidence>
<comment type="catalytic activity">
    <reaction evidence="14">
        <text>IMP + diphosphate = hypoxanthine + 5-phospho-alpha-D-ribose 1-diphosphate</text>
        <dbReference type="Rhea" id="RHEA:17973"/>
        <dbReference type="ChEBI" id="CHEBI:17368"/>
        <dbReference type="ChEBI" id="CHEBI:33019"/>
        <dbReference type="ChEBI" id="CHEBI:58017"/>
        <dbReference type="ChEBI" id="CHEBI:58053"/>
        <dbReference type="EC" id="2.4.2.8"/>
    </reaction>
    <physiologicalReaction direction="right-to-left" evidence="14">
        <dbReference type="Rhea" id="RHEA:17975"/>
    </physiologicalReaction>
</comment>
<keyword evidence="6 15" id="KW-0963">Cytoplasm</keyword>
<evidence type="ECO:0000256" key="10">
    <source>
        <dbReference type="ARBA" id="ARBA00022726"/>
    </source>
</evidence>
<reference evidence="17 18" key="1">
    <citation type="journal article" date="2005" name="Science">
        <title>Genome sequence of the PCE-dechlorinating bacterium Dehalococcoides ethenogenes.</title>
        <authorList>
            <person name="Seshadri R."/>
            <person name="Adrian L."/>
            <person name="Fouts D.E."/>
            <person name="Eisen J.A."/>
            <person name="Phillippy A.M."/>
            <person name="Methe B.A."/>
            <person name="Ward N.L."/>
            <person name="Nelson W.C."/>
            <person name="Deboy R.T."/>
            <person name="Khouri H.M."/>
            <person name="Kolonay J.F."/>
            <person name="Dodson R.J."/>
            <person name="Daugherty S.C."/>
            <person name="Brinkac L.M."/>
            <person name="Sullivan S.A."/>
            <person name="Madupu R."/>
            <person name="Nelson K.E."/>
            <person name="Kang K.H."/>
            <person name="Impraim M."/>
            <person name="Tran K."/>
            <person name="Robinson J.M."/>
            <person name="Forberger H.A."/>
            <person name="Fraser C.M."/>
            <person name="Zinder S.H."/>
            <person name="Heidelberg J.F."/>
        </authorList>
    </citation>
    <scope>NUCLEOTIDE SEQUENCE [LARGE SCALE GENOMIC DNA]</scope>
    <source>
        <strain evidence="18">ATCC BAA-2266 / KCTC 15142 / 195</strain>
    </source>
</reference>
<evidence type="ECO:0000256" key="11">
    <source>
        <dbReference type="ARBA" id="ARBA00022741"/>
    </source>
</evidence>
<dbReference type="STRING" id="243164.DET0749"/>
<dbReference type="GO" id="GO:0032264">
    <property type="term" value="P:IMP salvage"/>
    <property type="evidence" value="ECO:0007669"/>
    <property type="project" value="UniProtKB-UniPathway"/>
</dbReference>
<evidence type="ECO:0000256" key="3">
    <source>
        <dbReference type="ARBA" id="ARBA00004669"/>
    </source>
</evidence>
<dbReference type="GO" id="GO:0052657">
    <property type="term" value="F:guanine phosphoribosyltransferase activity"/>
    <property type="evidence" value="ECO:0007669"/>
    <property type="project" value="UniProtKB-ARBA"/>
</dbReference>
<evidence type="ECO:0000256" key="6">
    <source>
        <dbReference type="ARBA" id="ARBA00022490"/>
    </source>
</evidence>
<dbReference type="CDD" id="cd06223">
    <property type="entry name" value="PRTases_typeI"/>
    <property type="match status" value="1"/>
</dbReference>
<dbReference type="PATRIC" id="fig|243164.10.peg.715"/>
<dbReference type="AlphaFoldDB" id="Q3Z8G6"/>
<dbReference type="GO" id="GO:0004422">
    <property type="term" value="F:hypoxanthine phosphoribosyltransferase activity"/>
    <property type="evidence" value="ECO:0007669"/>
    <property type="project" value="InterPro"/>
</dbReference>
<protein>
    <recommendedName>
        <fullName evidence="15">Hypoxanthine phosphoribosyltransferase</fullName>
        <ecNumber evidence="15">2.4.2.8</ecNumber>
    </recommendedName>
</protein>
<comment type="pathway">
    <text evidence="4">Purine metabolism; GMP biosynthesis via salvage pathway; GMP from guanine: step 1/1.</text>
</comment>
<dbReference type="Proteomes" id="UP000008289">
    <property type="component" value="Chromosome"/>
</dbReference>
<dbReference type="PANTHER" id="PTHR43340">
    <property type="entry name" value="HYPOXANTHINE-GUANINE PHOSPHORIBOSYLTRANSFERASE"/>
    <property type="match status" value="1"/>
</dbReference>
<dbReference type="GO" id="GO:0000287">
    <property type="term" value="F:magnesium ion binding"/>
    <property type="evidence" value="ECO:0007669"/>
    <property type="project" value="TreeGrafter"/>
</dbReference>
<dbReference type="InterPro" id="IPR050408">
    <property type="entry name" value="HGPRT"/>
</dbReference>
<dbReference type="GO" id="GO:0000166">
    <property type="term" value="F:nucleotide binding"/>
    <property type="evidence" value="ECO:0007669"/>
    <property type="project" value="UniProtKB-KW"/>
</dbReference>
<dbReference type="InParanoid" id="Q3Z8G6"/>
<evidence type="ECO:0000256" key="1">
    <source>
        <dbReference type="ARBA" id="ARBA00001946"/>
    </source>
</evidence>
<dbReference type="EC" id="2.4.2.8" evidence="15"/>
<evidence type="ECO:0000313" key="17">
    <source>
        <dbReference type="EMBL" id="AAW39981.1"/>
    </source>
</evidence>
<dbReference type="Pfam" id="PF00156">
    <property type="entry name" value="Pribosyltran"/>
    <property type="match status" value="1"/>
</dbReference>
<dbReference type="InterPro" id="IPR000836">
    <property type="entry name" value="PRTase_dom"/>
</dbReference>
<dbReference type="HOGENOM" id="CLU_073615_0_0_0"/>
<keyword evidence="18" id="KW-1185">Reference proteome</keyword>
<comment type="subcellular location">
    <subcellularLocation>
        <location evidence="2 15">Cytoplasm</location>
    </subcellularLocation>
</comment>
<dbReference type="UniPathway" id="UPA00591">
    <property type="reaction ID" value="UER00648"/>
</dbReference>
<dbReference type="PANTHER" id="PTHR43340:SF1">
    <property type="entry name" value="HYPOXANTHINE PHOSPHORIBOSYLTRANSFERASE"/>
    <property type="match status" value="1"/>
</dbReference>
<dbReference type="SUPFAM" id="SSF53271">
    <property type="entry name" value="PRTase-like"/>
    <property type="match status" value="1"/>
</dbReference>
<dbReference type="eggNOG" id="COG0634">
    <property type="taxonomic scope" value="Bacteria"/>
</dbReference>
<dbReference type="GO" id="GO:0006178">
    <property type="term" value="P:guanine salvage"/>
    <property type="evidence" value="ECO:0007669"/>
    <property type="project" value="TreeGrafter"/>
</dbReference>
<evidence type="ECO:0000256" key="4">
    <source>
        <dbReference type="ARBA" id="ARBA00004676"/>
    </source>
</evidence>
<dbReference type="InterPro" id="IPR005904">
    <property type="entry name" value="Hxn_phspho_trans"/>
</dbReference>
<evidence type="ECO:0000256" key="13">
    <source>
        <dbReference type="ARBA" id="ARBA00048811"/>
    </source>
</evidence>